<dbReference type="CDD" id="cd00487">
    <property type="entry name" value="Pep_deformylase"/>
    <property type="match status" value="1"/>
</dbReference>
<comment type="catalytic activity">
    <reaction evidence="6">
        <text>N-terminal N-formyl-L-methionyl-[peptide] + H2O = N-terminal L-methionyl-[peptide] + formate</text>
        <dbReference type="Rhea" id="RHEA:24420"/>
        <dbReference type="Rhea" id="RHEA-COMP:10639"/>
        <dbReference type="Rhea" id="RHEA-COMP:10640"/>
        <dbReference type="ChEBI" id="CHEBI:15377"/>
        <dbReference type="ChEBI" id="CHEBI:15740"/>
        <dbReference type="ChEBI" id="CHEBI:49298"/>
        <dbReference type="ChEBI" id="CHEBI:64731"/>
        <dbReference type="EC" id="3.5.1.88"/>
    </reaction>
</comment>
<dbReference type="Proteomes" id="UP000031546">
    <property type="component" value="Unassembled WGS sequence"/>
</dbReference>
<dbReference type="Proteomes" id="UP000527860">
    <property type="component" value="Unassembled WGS sequence"/>
</dbReference>
<dbReference type="Pfam" id="PF01327">
    <property type="entry name" value="Pep_deformylase"/>
    <property type="match status" value="1"/>
</dbReference>
<dbReference type="InterPro" id="IPR036821">
    <property type="entry name" value="Peptide_deformylase_sf"/>
</dbReference>
<dbReference type="Gene3D" id="3.90.45.10">
    <property type="entry name" value="Peptide deformylase"/>
    <property type="match status" value="1"/>
</dbReference>
<gene>
    <name evidence="6 8" type="primary">def</name>
    <name evidence="8" type="ORF">F7P68_0002385</name>
    <name evidence="7" type="ORF">SN16_12645</name>
</gene>
<evidence type="ECO:0000256" key="3">
    <source>
        <dbReference type="ARBA" id="ARBA00022801"/>
    </source>
</evidence>
<dbReference type="GO" id="GO:0006412">
    <property type="term" value="P:translation"/>
    <property type="evidence" value="ECO:0007669"/>
    <property type="project" value="UniProtKB-UniRule"/>
</dbReference>
<dbReference type="PRINTS" id="PR01576">
    <property type="entry name" value="PDEFORMYLASE"/>
</dbReference>
<reference evidence="8" key="3">
    <citation type="submission" date="2022-12" db="EMBL/GenBank/DDBJ databases">
        <title>Genome analysis and biological profiling of marine Salinicoccus roseus MOSEL-ME25.</title>
        <authorList>
            <person name="Mirza F.T."/>
            <person name="Xie Y."/>
            <person name="Shinwari Z.K."/>
        </authorList>
    </citation>
    <scope>NUCLEOTIDE SEQUENCE</scope>
    <source>
        <strain evidence="8">MOSEL-ME25</strain>
    </source>
</reference>
<keyword evidence="10" id="KW-1185">Reference proteome</keyword>
<keyword evidence="5 6" id="KW-0408">Iron</keyword>
<dbReference type="AlphaFoldDB" id="A0A0C2DI60"/>
<evidence type="ECO:0000256" key="6">
    <source>
        <dbReference type="HAMAP-Rule" id="MF_00163"/>
    </source>
</evidence>
<dbReference type="NCBIfam" id="TIGR00079">
    <property type="entry name" value="pept_deformyl"/>
    <property type="match status" value="1"/>
</dbReference>
<dbReference type="GeneID" id="77846390"/>
<dbReference type="PANTHER" id="PTHR10458">
    <property type="entry name" value="PEPTIDE DEFORMYLASE"/>
    <property type="match status" value="1"/>
</dbReference>
<evidence type="ECO:0000313" key="9">
    <source>
        <dbReference type="Proteomes" id="UP000031546"/>
    </source>
</evidence>
<comment type="caution">
    <text evidence="7">The sequence shown here is derived from an EMBL/GenBank/DDBJ whole genome shotgun (WGS) entry which is preliminary data.</text>
</comment>
<dbReference type="PIRSF" id="PIRSF004749">
    <property type="entry name" value="Pep_def"/>
    <property type="match status" value="1"/>
</dbReference>
<organism evidence="7 9">
    <name type="scientific">Salinicoccus roseus</name>
    <dbReference type="NCBI Taxonomy" id="45670"/>
    <lineage>
        <taxon>Bacteria</taxon>
        <taxon>Bacillati</taxon>
        <taxon>Bacillota</taxon>
        <taxon>Bacilli</taxon>
        <taxon>Bacillales</taxon>
        <taxon>Staphylococcaceae</taxon>
        <taxon>Salinicoccus</taxon>
    </lineage>
</organism>
<proteinExistence type="inferred from homology"/>
<feature type="binding site" evidence="6">
    <location>
        <position position="110"/>
    </location>
    <ligand>
        <name>Fe cation</name>
        <dbReference type="ChEBI" id="CHEBI:24875"/>
    </ligand>
</feature>
<accession>A0A0C2DI60</accession>
<dbReference type="GO" id="GO:0046872">
    <property type="term" value="F:metal ion binding"/>
    <property type="evidence" value="ECO:0007669"/>
    <property type="project" value="UniProtKB-KW"/>
</dbReference>
<dbReference type="EC" id="3.5.1.88" evidence="6"/>
<keyword evidence="3 6" id="KW-0378">Hydrolase</keyword>
<dbReference type="HAMAP" id="MF_00163">
    <property type="entry name" value="Pep_deformylase"/>
    <property type="match status" value="1"/>
</dbReference>
<comment type="similarity">
    <text evidence="1 6">Belongs to the polypeptide deformylase family.</text>
</comment>
<name>A0A0C2DI60_9STAP</name>
<evidence type="ECO:0000256" key="4">
    <source>
        <dbReference type="ARBA" id="ARBA00022917"/>
    </source>
</evidence>
<sequence>MLTMKDIVRDPDPMLRTKVAEVEDIDEETVSELKEMREYLVNSQDPEASEKYGLRPGVGLAAPQVGLNKRMLAIYMEGDEGEVLHDYMLINPKVKSHSVTETYLPGGEGCLSVDEEIPGLVHRYQRIRVTATDIHGEPVEVKAKGMLAVVLQHELDHLDGIMFYDRIDDELPMEPKNGATPVE</sequence>
<dbReference type="FunFam" id="3.90.45.10:FF:000002">
    <property type="entry name" value="Peptide deformylase"/>
    <property type="match status" value="1"/>
</dbReference>
<evidence type="ECO:0000256" key="1">
    <source>
        <dbReference type="ARBA" id="ARBA00010759"/>
    </source>
</evidence>
<dbReference type="STRING" id="45670.SN16_12645"/>
<dbReference type="EMBL" id="JABEVU030000001">
    <property type="protein sequence ID" value="MDB0579385.1"/>
    <property type="molecule type" value="Genomic_DNA"/>
</dbReference>
<keyword evidence="2 6" id="KW-0479">Metal-binding</keyword>
<evidence type="ECO:0000256" key="2">
    <source>
        <dbReference type="ARBA" id="ARBA00022723"/>
    </source>
</evidence>
<dbReference type="GO" id="GO:0042586">
    <property type="term" value="F:peptide deformylase activity"/>
    <property type="evidence" value="ECO:0007669"/>
    <property type="project" value="UniProtKB-UniRule"/>
</dbReference>
<dbReference type="OrthoDB" id="9784988at2"/>
<dbReference type="PANTHER" id="PTHR10458:SF8">
    <property type="entry name" value="PEPTIDE DEFORMYLASE 2"/>
    <property type="match status" value="1"/>
</dbReference>
<feature type="binding site" evidence="6">
    <location>
        <position position="157"/>
    </location>
    <ligand>
        <name>Fe cation</name>
        <dbReference type="ChEBI" id="CHEBI:24875"/>
    </ligand>
</feature>
<feature type="binding site" evidence="6">
    <location>
        <position position="153"/>
    </location>
    <ligand>
        <name>Fe cation</name>
        <dbReference type="ChEBI" id="CHEBI:24875"/>
    </ligand>
</feature>
<evidence type="ECO:0000313" key="8">
    <source>
        <dbReference type="EMBL" id="MDB0579385.1"/>
    </source>
</evidence>
<dbReference type="SUPFAM" id="SSF56420">
    <property type="entry name" value="Peptide deformylase"/>
    <property type="match status" value="1"/>
</dbReference>
<protein>
    <recommendedName>
        <fullName evidence="6">Peptide deformylase</fullName>
        <shortName evidence="6">PDF</shortName>
        <ecNumber evidence="6">3.5.1.88</ecNumber>
    </recommendedName>
    <alternativeName>
        <fullName evidence="6">Polypeptide deformylase</fullName>
    </alternativeName>
</protein>
<dbReference type="InterPro" id="IPR023635">
    <property type="entry name" value="Peptide_deformylase"/>
</dbReference>
<reference evidence="8" key="2">
    <citation type="submission" date="2020-04" db="EMBL/GenBank/DDBJ databases">
        <authorList>
            <person name="Tanveer F."/>
            <person name="Xie Y."/>
            <person name="Shinwari Z.K."/>
        </authorList>
    </citation>
    <scope>NUCLEOTIDE SEQUENCE</scope>
    <source>
        <strain evidence="8">MOSEL-ME25</strain>
    </source>
</reference>
<comment type="function">
    <text evidence="6">Removes the formyl group from the N-terminal Met of newly synthesized proteins. Requires at least a dipeptide for an efficient rate of reaction. N-terminal L-methionine is a prerequisite for activity but the enzyme has broad specificity at other positions.</text>
</comment>
<dbReference type="RefSeq" id="WP_040106998.1">
    <property type="nucleotide sequence ID" value="NZ_BMCA01000001.1"/>
</dbReference>
<evidence type="ECO:0000313" key="7">
    <source>
        <dbReference type="EMBL" id="KIH69668.1"/>
    </source>
</evidence>
<keyword evidence="4 6" id="KW-0648">Protein biosynthesis</keyword>
<evidence type="ECO:0000313" key="10">
    <source>
        <dbReference type="Proteomes" id="UP000527860"/>
    </source>
</evidence>
<evidence type="ECO:0000256" key="5">
    <source>
        <dbReference type="ARBA" id="ARBA00023004"/>
    </source>
</evidence>
<comment type="cofactor">
    <cofactor evidence="6">
        <name>Fe(2+)</name>
        <dbReference type="ChEBI" id="CHEBI:29033"/>
    </cofactor>
    <text evidence="6">Binds 1 Fe(2+) ion.</text>
</comment>
<feature type="active site" evidence="6">
    <location>
        <position position="154"/>
    </location>
</feature>
<dbReference type="EMBL" id="JXII01000012">
    <property type="protein sequence ID" value="KIH69668.1"/>
    <property type="molecule type" value="Genomic_DNA"/>
</dbReference>
<reference evidence="7 9" key="1">
    <citation type="submission" date="2015-01" db="EMBL/GenBank/DDBJ databases">
        <title>Genome sequences of high lactate-tolerant strain Salinicoccus roseus W12 with industrial interest.</title>
        <authorList>
            <person name="Wang H."/>
            <person name="Yu B."/>
        </authorList>
    </citation>
    <scope>NUCLEOTIDE SEQUENCE [LARGE SCALE GENOMIC DNA]</scope>
    <source>
        <strain evidence="7 9">W12</strain>
    </source>
</reference>